<dbReference type="Gene3D" id="1.10.3680.10">
    <property type="entry name" value="TerB-like"/>
    <property type="match status" value="1"/>
</dbReference>
<name>Q82V70_NITEU</name>
<reference evidence="1 2" key="1">
    <citation type="journal article" date="2003" name="J. Bacteriol.">
        <title>Complete genome sequence of the ammonia-oxidizing bacterium and obligate chemolithoautotroph Nitrosomonas europaea.</title>
        <authorList>
            <person name="Chain P."/>
            <person name="Lamerdin J."/>
            <person name="Larimer F."/>
            <person name="Regala W."/>
            <person name="Land M."/>
            <person name="Hauser L."/>
            <person name="Hooper A."/>
            <person name="Klotz M."/>
            <person name="Norton J."/>
            <person name="Sayavedra-Soto L."/>
            <person name="Arciero D."/>
            <person name="Hommes N."/>
            <person name="Whittaker M."/>
            <person name="Arp D."/>
        </authorList>
    </citation>
    <scope>NUCLEOTIDE SEQUENCE [LARGE SCALE GENOMIC DNA]</scope>
    <source>
        <strain evidence="2">ATCC 19718 / CIP 103999 / KCTC 2705 / NBRC 14298</strain>
    </source>
</reference>
<organism evidence="1 2">
    <name type="scientific">Nitrosomonas europaea (strain ATCC 19718 / CIP 103999 / KCTC 2705 / NBRC 14298)</name>
    <dbReference type="NCBI Taxonomy" id="228410"/>
    <lineage>
        <taxon>Bacteria</taxon>
        <taxon>Pseudomonadati</taxon>
        <taxon>Pseudomonadota</taxon>
        <taxon>Betaproteobacteria</taxon>
        <taxon>Nitrosomonadales</taxon>
        <taxon>Nitrosomonadaceae</taxon>
        <taxon>Nitrosomonas</taxon>
    </lineage>
</organism>
<dbReference type="InterPro" id="IPR007486">
    <property type="entry name" value="YebE"/>
</dbReference>
<dbReference type="CDD" id="cd07178">
    <property type="entry name" value="terB_like_YebE"/>
    <property type="match status" value="1"/>
</dbReference>
<accession>Q82V70</accession>
<dbReference type="RefSeq" id="WP_011111817.1">
    <property type="nucleotide sequence ID" value="NC_004757.1"/>
</dbReference>
<protein>
    <recommendedName>
        <fullName evidence="3">DUF533 domain-containing protein</fullName>
    </recommendedName>
</protein>
<evidence type="ECO:0000313" key="1">
    <source>
        <dbReference type="EMBL" id="CAD85142.1"/>
    </source>
</evidence>
<dbReference type="STRING" id="228410.NE1231"/>
<dbReference type="AlphaFoldDB" id="Q82V70"/>
<dbReference type="EMBL" id="AL954747">
    <property type="protein sequence ID" value="CAD85142.1"/>
    <property type="molecule type" value="Genomic_DNA"/>
</dbReference>
<dbReference type="eggNOG" id="COG2979">
    <property type="taxonomic scope" value="Bacteria"/>
</dbReference>
<dbReference type="GeneID" id="87104410"/>
<proteinExistence type="predicted"/>
<dbReference type="InterPro" id="IPR029024">
    <property type="entry name" value="TerB-like"/>
</dbReference>
<dbReference type="Pfam" id="PF04391">
    <property type="entry name" value="DUF533"/>
    <property type="match status" value="1"/>
</dbReference>
<sequence length="268" mass="27583">MSFANIIGQFLQQGISGQSRSRLDQALGSLELDGAGGKLEQFLGNLLNDNDNGSGRDSASTSGGLLNLIRGFFGSKQTGKLTGSQLTGIGALAGALLSGGVKASKGALGGSAMAILGSLALNALKGHLAAGNTSASAADIDRYAMEAIDDPDTQRLIVRAMIAAAKADGIIDEQENARILGKVGEDGVTEAERQLVDEELRRPADMAALVAEVPNQVVAAEVYSASLLAINVDTEKEENYLRELAKLLGLDAAAVARLHQLTGAPEIS</sequence>
<keyword evidence="2" id="KW-1185">Reference proteome</keyword>
<dbReference type="HOGENOM" id="CLU_068390_1_0_4"/>
<dbReference type="Proteomes" id="UP000001416">
    <property type="component" value="Chromosome"/>
</dbReference>
<gene>
    <name evidence="1" type="ordered locus">NE1231</name>
</gene>
<dbReference type="PhylomeDB" id="Q82V70"/>
<dbReference type="SUPFAM" id="SSF158682">
    <property type="entry name" value="TerB-like"/>
    <property type="match status" value="1"/>
</dbReference>
<dbReference type="OrthoDB" id="5459344at2"/>
<dbReference type="KEGG" id="neu:NE1231"/>
<evidence type="ECO:0000313" key="2">
    <source>
        <dbReference type="Proteomes" id="UP000001416"/>
    </source>
</evidence>
<evidence type="ECO:0008006" key="3">
    <source>
        <dbReference type="Google" id="ProtNLM"/>
    </source>
</evidence>